<evidence type="ECO:0000256" key="3">
    <source>
        <dbReference type="ARBA" id="ARBA00023239"/>
    </source>
</evidence>
<dbReference type="EC" id="4.2.1.2" evidence="2"/>
<dbReference type="EMBL" id="DVLP01000036">
    <property type="protein sequence ID" value="HIT74178.1"/>
    <property type="molecule type" value="Genomic_DNA"/>
</dbReference>
<organism evidence="5 6">
    <name type="scientific">Candidatus Avipropionibacterium avicola</name>
    <dbReference type="NCBI Taxonomy" id="2840701"/>
    <lineage>
        <taxon>Bacteria</taxon>
        <taxon>Bacillati</taxon>
        <taxon>Actinomycetota</taxon>
        <taxon>Actinomycetes</taxon>
        <taxon>Propionibacteriales</taxon>
        <taxon>Propionibacteriaceae</taxon>
        <taxon>Propionibacteriaceae incertae sedis</taxon>
        <taxon>Candidatus Avipropionibacterium</taxon>
    </lineage>
</organism>
<dbReference type="GO" id="GO:0004333">
    <property type="term" value="F:fumarate hydratase activity"/>
    <property type="evidence" value="ECO:0007669"/>
    <property type="project" value="UniProtKB-EC"/>
</dbReference>
<dbReference type="Gene3D" id="1.10.275.10">
    <property type="entry name" value="Fumarase/aspartase (N-terminal domain)"/>
    <property type="match status" value="1"/>
</dbReference>
<dbReference type="InterPro" id="IPR024083">
    <property type="entry name" value="Fumarase/histidase_N"/>
</dbReference>
<feature type="non-terminal residue" evidence="5">
    <location>
        <position position="195"/>
    </location>
</feature>
<evidence type="ECO:0000259" key="4">
    <source>
        <dbReference type="Pfam" id="PF00206"/>
    </source>
</evidence>
<dbReference type="PANTHER" id="PTHR11444">
    <property type="entry name" value="ASPARTATEAMMONIA/ARGININOSUCCINATE/ADENYLOSUCCINATE LYASE"/>
    <property type="match status" value="1"/>
</dbReference>
<proteinExistence type="inferred from homology"/>
<comment type="similarity">
    <text evidence="1">Belongs to the class-II fumarase/aspartase family. Fumarase subfamily.</text>
</comment>
<dbReference type="AlphaFoldDB" id="A0A9D1KME2"/>
<keyword evidence="3 5" id="KW-0456">Lyase</keyword>
<dbReference type="SUPFAM" id="SSF48557">
    <property type="entry name" value="L-aspartase-like"/>
    <property type="match status" value="1"/>
</dbReference>
<dbReference type="Pfam" id="PF00206">
    <property type="entry name" value="Lyase_1"/>
    <property type="match status" value="1"/>
</dbReference>
<accession>A0A9D1KME2</accession>
<feature type="domain" description="Fumarate lyase N-terminal" evidence="4">
    <location>
        <begin position="15"/>
        <end position="195"/>
    </location>
</feature>
<evidence type="ECO:0000313" key="5">
    <source>
        <dbReference type="EMBL" id="HIT74178.1"/>
    </source>
</evidence>
<gene>
    <name evidence="5" type="primary">aspA</name>
    <name evidence="5" type="ORF">IAA98_01160</name>
</gene>
<dbReference type="Proteomes" id="UP000886842">
    <property type="component" value="Unassembled WGS sequence"/>
</dbReference>
<dbReference type="InterPro" id="IPR000362">
    <property type="entry name" value="Fumarate_lyase_fam"/>
</dbReference>
<reference evidence="5" key="1">
    <citation type="submission" date="2020-10" db="EMBL/GenBank/DDBJ databases">
        <authorList>
            <person name="Gilroy R."/>
        </authorList>
    </citation>
    <scope>NUCLEOTIDE SEQUENCE</scope>
    <source>
        <strain evidence="5">ChiGjej1B1-24693</strain>
    </source>
</reference>
<dbReference type="InterPro" id="IPR008948">
    <property type="entry name" value="L-Aspartase-like"/>
</dbReference>
<dbReference type="Gene3D" id="1.20.200.10">
    <property type="entry name" value="Fumarase/aspartase (Central domain)"/>
    <property type="match status" value="1"/>
</dbReference>
<dbReference type="InterPro" id="IPR005677">
    <property type="entry name" value="Fum_hydII"/>
</dbReference>
<evidence type="ECO:0000256" key="2">
    <source>
        <dbReference type="ARBA" id="ARBA00012921"/>
    </source>
</evidence>
<dbReference type="PRINTS" id="PR00149">
    <property type="entry name" value="FUMRATELYASE"/>
</dbReference>
<evidence type="ECO:0000313" key="6">
    <source>
        <dbReference type="Proteomes" id="UP000886842"/>
    </source>
</evidence>
<evidence type="ECO:0000256" key="1">
    <source>
        <dbReference type="ARBA" id="ARBA00009084"/>
    </source>
</evidence>
<name>A0A9D1KME2_9ACTN</name>
<dbReference type="GO" id="GO:0006106">
    <property type="term" value="P:fumarate metabolic process"/>
    <property type="evidence" value="ECO:0007669"/>
    <property type="project" value="InterPro"/>
</dbReference>
<dbReference type="InterPro" id="IPR022761">
    <property type="entry name" value="Fumarate_lyase_N"/>
</dbReference>
<protein>
    <recommendedName>
        <fullName evidence="2">fumarate hydratase</fullName>
        <ecNumber evidence="2">4.2.1.2</ecNumber>
    </recommendedName>
</protein>
<sequence>MTSDGDYRIEHDTMGEVRVPAAATYQAQTQRAVENFPISGTPIEPALIAALARIKKAAAKANADRDVVEADMAEAIRSAADEVIAGQHDHDYPIDVFQTGSGTSSNMNTNEVIATLATRHLGRTVHPNDHVNASQSSNDVFPSAVHIATSTSITADLIPALDQLATSLEAKASEFAEVVKSGRTHLMDATPVTLG</sequence>
<dbReference type="FunFam" id="1.10.275.10:FF:000001">
    <property type="entry name" value="Fumarate hydratase, mitochondrial"/>
    <property type="match status" value="1"/>
</dbReference>
<reference evidence="5" key="2">
    <citation type="journal article" date="2021" name="PeerJ">
        <title>Extensive microbial diversity within the chicken gut microbiome revealed by metagenomics and culture.</title>
        <authorList>
            <person name="Gilroy R."/>
            <person name="Ravi A."/>
            <person name="Getino M."/>
            <person name="Pursley I."/>
            <person name="Horton D.L."/>
            <person name="Alikhan N.F."/>
            <person name="Baker D."/>
            <person name="Gharbi K."/>
            <person name="Hall N."/>
            <person name="Watson M."/>
            <person name="Adriaenssens E.M."/>
            <person name="Foster-Nyarko E."/>
            <person name="Jarju S."/>
            <person name="Secka A."/>
            <person name="Antonio M."/>
            <person name="Oren A."/>
            <person name="Chaudhuri R.R."/>
            <person name="La Ragione R."/>
            <person name="Hildebrand F."/>
            <person name="Pallen M.J."/>
        </authorList>
    </citation>
    <scope>NUCLEOTIDE SEQUENCE</scope>
    <source>
        <strain evidence="5">ChiGjej1B1-24693</strain>
    </source>
</reference>
<comment type="caution">
    <text evidence="5">The sequence shown here is derived from an EMBL/GenBank/DDBJ whole genome shotgun (WGS) entry which is preliminary data.</text>
</comment>
<dbReference type="PANTHER" id="PTHR11444:SF22">
    <property type="entry name" value="FUMARATE HYDRATASE CLASS II"/>
    <property type="match status" value="1"/>
</dbReference>